<accession>A0ABQ9ZKH3</accession>
<keyword evidence="2" id="KW-1185">Reference proteome</keyword>
<organism evidence="1 2">
    <name type="scientific">Daphnia magna</name>
    <dbReference type="NCBI Taxonomy" id="35525"/>
    <lineage>
        <taxon>Eukaryota</taxon>
        <taxon>Metazoa</taxon>
        <taxon>Ecdysozoa</taxon>
        <taxon>Arthropoda</taxon>
        <taxon>Crustacea</taxon>
        <taxon>Branchiopoda</taxon>
        <taxon>Diplostraca</taxon>
        <taxon>Cladocera</taxon>
        <taxon>Anomopoda</taxon>
        <taxon>Daphniidae</taxon>
        <taxon>Daphnia</taxon>
    </lineage>
</organism>
<gene>
    <name evidence="1" type="ORF">OUZ56_025980</name>
</gene>
<reference evidence="1 2" key="1">
    <citation type="journal article" date="2023" name="Nucleic Acids Res.">
        <title>The hologenome of Daphnia magna reveals possible DNA methylation and microbiome-mediated evolution of the host genome.</title>
        <authorList>
            <person name="Chaturvedi A."/>
            <person name="Li X."/>
            <person name="Dhandapani V."/>
            <person name="Marshall H."/>
            <person name="Kissane S."/>
            <person name="Cuenca-Cambronero M."/>
            <person name="Asole G."/>
            <person name="Calvet F."/>
            <person name="Ruiz-Romero M."/>
            <person name="Marangio P."/>
            <person name="Guigo R."/>
            <person name="Rago D."/>
            <person name="Mirbahai L."/>
            <person name="Eastwood N."/>
            <person name="Colbourne J.K."/>
            <person name="Zhou J."/>
            <person name="Mallon E."/>
            <person name="Orsini L."/>
        </authorList>
    </citation>
    <scope>NUCLEOTIDE SEQUENCE [LARGE SCALE GENOMIC DNA]</scope>
    <source>
        <strain evidence="1">LRV0_1</strain>
    </source>
</reference>
<proteinExistence type="predicted"/>
<dbReference type="Proteomes" id="UP001234178">
    <property type="component" value="Unassembled WGS sequence"/>
</dbReference>
<name>A0ABQ9ZKH3_9CRUS</name>
<sequence length="141" mass="16429">MVLIFCFYYQDANHIHVTLFRLTNVNTIVPFRWIELQELRFLMKLEQLVYVLWVNTTTAQVSRIINSSYTTPLPTIGVSYLAFTQEARVRFPLLIISHRCTVLDGDLTKNCGDQLEWLKRLGMQGSDPHTSRMLSERSTTM</sequence>
<evidence type="ECO:0000313" key="2">
    <source>
        <dbReference type="Proteomes" id="UP001234178"/>
    </source>
</evidence>
<dbReference type="EMBL" id="JAOYFB010000004">
    <property type="protein sequence ID" value="KAK4013425.1"/>
    <property type="molecule type" value="Genomic_DNA"/>
</dbReference>
<protein>
    <submittedName>
        <fullName evidence="1">Uncharacterized protein</fullName>
    </submittedName>
</protein>
<evidence type="ECO:0000313" key="1">
    <source>
        <dbReference type="EMBL" id="KAK4013425.1"/>
    </source>
</evidence>
<comment type="caution">
    <text evidence="1">The sequence shown here is derived from an EMBL/GenBank/DDBJ whole genome shotgun (WGS) entry which is preliminary data.</text>
</comment>